<dbReference type="EMBL" id="AP017369">
    <property type="protein sequence ID" value="BAU97126.1"/>
    <property type="molecule type" value="Genomic_DNA"/>
</dbReference>
<accession>A0A169S4E7</accession>
<keyword evidence="3" id="KW-1185">Reference proteome</keyword>
<proteinExistence type="predicted"/>
<feature type="compositionally biased region" description="Acidic residues" evidence="1">
    <location>
        <begin position="74"/>
        <end position="100"/>
    </location>
</feature>
<dbReference type="RefSeq" id="WP_167382200.1">
    <property type="nucleotide sequence ID" value="NZ_AP017369.1"/>
</dbReference>
<name>A0A169S4E7_9CORY</name>
<protein>
    <submittedName>
        <fullName evidence="2">Uncharacterized protein</fullName>
    </submittedName>
</protein>
<dbReference type="KEGG" id="csur:N24_2864"/>
<organism evidence="2 3">
    <name type="scientific">Corynebacterium suranareeae</name>
    <dbReference type="NCBI Taxonomy" id="2506452"/>
    <lineage>
        <taxon>Bacteria</taxon>
        <taxon>Bacillati</taxon>
        <taxon>Actinomycetota</taxon>
        <taxon>Actinomycetes</taxon>
        <taxon>Mycobacteriales</taxon>
        <taxon>Corynebacteriaceae</taxon>
        <taxon>Corynebacterium</taxon>
    </lineage>
</organism>
<evidence type="ECO:0000256" key="1">
    <source>
        <dbReference type="SAM" id="MobiDB-lite"/>
    </source>
</evidence>
<feature type="compositionally biased region" description="Basic and acidic residues" evidence="1">
    <location>
        <begin position="330"/>
        <end position="343"/>
    </location>
</feature>
<sequence>MEISVLIIAALILVAGIMLWRADSAKQTAKSAAPQAEKQAPVETAVPEIEPEPEPKPEPELEPEPEPDHAQDIYFDDSPELDTDVEDALAELPEVEEVPETPEASETPEALEPPENQDTPEVVADEEHRGVDKHSFLSSFPGSQRRERKNWAAKHHFDFIKEDAFLTDEWSRGAASTGAVARDVVSGMAEGYETHLVDLAGVPVMAMRRGITSDVVIDARRGEQPNDPDREESDDLVEVDTVSGFRLLSNVAGVAQRFVDERIRVGLDAMPEAVTAVWMESDWVLAETIKGSTPADWEDILQPLALLTDASFTLPPRSARAHSLELKHFEPSRLKPEEPEKPEFVPNASEEDLSQPLVIRPEEPLQMPVRGVQESRGVVEPCSLGADDVESIAEGDPERPNDLYGTRVVRDLNGQSSIFKDSDDTDEPPTKW</sequence>
<gene>
    <name evidence="2" type="ORF">N24_2864</name>
</gene>
<dbReference type="InterPro" id="IPR049726">
    <property type="entry name" value="TtfA-like_core"/>
</dbReference>
<evidence type="ECO:0000313" key="2">
    <source>
        <dbReference type="EMBL" id="BAU97126.1"/>
    </source>
</evidence>
<dbReference type="AlphaFoldDB" id="A0A169S4E7"/>
<dbReference type="Proteomes" id="UP000218244">
    <property type="component" value="Chromosome"/>
</dbReference>
<dbReference type="CDD" id="cd21904">
    <property type="entry name" value="TtfA-like"/>
    <property type="match status" value="1"/>
</dbReference>
<evidence type="ECO:0000313" key="3">
    <source>
        <dbReference type="Proteomes" id="UP000218244"/>
    </source>
</evidence>
<reference evidence="2 3" key="1">
    <citation type="submission" date="2016-02" db="EMBL/GenBank/DDBJ databases">
        <title>Corynebacterium glutamicum N24 whole genome sequencing project.</title>
        <authorList>
            <person name="Matsutani M."/>
            <person name="Nangtapong N."/>
            <person name="Yakushi T."/>
            <person name="Matsushita K."/>
        </authorList>
    </citation>
    <scope>NUCLEOTIDE SEQUENCE [LARGE SCALE GENOMIC DNA]</scope>
    <source>
        <strain evidence="2 3">N24</strain>
    </source>
</reference>
<feature type="compositionally biased region" description="Low complexity" evidence="1">
    <location>
        <begin position="101"/>
        <end position="114"/>
    </location>
</feature>
<feature type="region of interest" description="Disordered" evidence="1">
    <location>
        <begin position="330"/>
        <end position="432"/>
    </location>
</feature>
<feature type="compositionally biased region" description="Basic and acidic residues" evidence="1">
    <location>
        <begin position="125"/>
        <end position="135"/>
    </location>
</feature>
<feature type="compositionally biased region" description="Acidic residues" evidence="1">
    <location>
        <begin position="423"/>
        <end position="432"/>
    </location>
</feature>
<feature type="region of interest" description="Disordered" evidence="1">
    <location>
        <begin position="26"/>
        <end position="143"/>
    </location>
</feature>